<dbReference type="AlphaFoldDB" id="A0AAD9JEV9"/>
<keyword evidence="2" id="KW-1185">Reference proteome</keyword>
<organism evidence="1 2">
    <name type="scientific">Paralvinella palmiformis</name>
    <dbReference type="NCBI Taxonomy" id="53620"/>
    <lineage>
        <taxon>Eukaryota</taxon>
        <taxon>Metazoa</taxon>
        <taxon>Spiralia</taxon>
        <taxon>Lophotrochozoa</taxon>
        <taxon>Annelida</taxon>
        <taxon>Polychaeta</taxon>
        <taxon>Sedentaria</taxon>
        <taxon>Canalipalpata</taxon>
        <taxon>Terebellida</taxon>
        <taxon>Terebelliformia</taxon>
        <taxon>Alvinellidae</taxon>
        <taxon>Paralvinella</taxon>
    </lineage>
</organism>
<reference evidence="1" key="1">
    <citation type="journal article" date="2023" name="Mol. Biol. Evol.">
        <title>Third-Generation Sequencing Reveals the Adaptive Role of the Epigenome in Three Deep-Sea Polychaetes.</title>
        <authorList>
            <person name="Perez M."/>
            <person name="Aroh O."/>
            <person name="Sun Y."/>
            <person name="Lan Y."/>
            <person name="Juniper S.K."/>
            <person name="Young C.R."/>
            <person name="Angers B."/>
            <person name="Qian P.Y."/>
        </authorList>
    </citation>
    <scope>NUCLEOTIDE SEQUENCE</scope>
    <source>
        <strain evidence="1">P08H-3</strain>
    </source>
</reference>
<gene>
    <name evidence="1" type="ORF">LSH36_345g00003</name>
</gene>
<dbReference type="Proteomes" id="UP001208570">
    <property type="component" value="Unassembled WGS sequence"/>
</dbReference>
<sequence length="148" mass="17075">MKENQSILPLRFIRSPLLFTPRKWNIHQLTLESQPCANNVCEATNNKFPTLLRHANPFIWKLIGFPQVACSRIDSVVLQNQRWIRPVKKMKKVYGELACVISARTELLGKIHSDIAIAPMEDSPTYDLYIGVQSMSFHLNGLYFEWTS</sequence>
<dbReference type="EMBL" id="JAODUP010000345">
    <property type="protein sequence ID" value="KAK2151924.1"/>
    <property type="molecule type" value="Genomic_DNA"/>
</dbReference>
<evidence type="ECO:0000313" key="2">
    <source>
        <dbReference type="Proteomes" id="UP001208570"/>
    </source>
</evidence>
<protein>
    <submittedName>
        <fullName evidence="1">Uncharacterized protein</fullName>
    </submittedName>
</protein>
<comment type="caution">
    <text evidence="1">The sequence shown here is derived from an EMBL/GenBank/DDBJ whole genome shotgun (WGS) entry which is preliminary data.</text>
</comment>
<accession>A0AAD9JEV9</accession>
<proteinExistence type="predicted"/>
<name>A0AAD9JEV9_9ANNE</name>
<evidence type="ECO:0000313" key="1">
    <source>
        <dbReference type="EMBL" id="KAK2151924.1"/>
    </source>
</evidence>